<evidence type="ECO:0000256" key="8">
    <source>
        <dbReference type="SAM" id="Phobius"/>
    </source>
</evidence>
<comment type="similarity">
    <text evidence="2 7">Belongs to the cytochrome c oxidase subunit 3 family.</text>
</comment>
<dbReference type="PROSITE" id="PS50253">
    <property type="entry name" value="COX3"/>
    <property type="match status" value="1"/>
</dbReference>
<dbReference type="SUPFAM" id="SSF81452">
    <property type="entry name" value="Cytochrome c oxidase subunit III-like"/>
    <property type="match status" value="1"/>
</dbReference>
<dbReference type="PANTHER" id="PTHR11403">
    <property type="entry name" value="CYTOCHROME C OXIDASE SUBUNIT III"/>
    <property type="match status" value="1"/>
</dbReference>
<comment type="caution">
    <text evidence="10">The sequence shown here is derived from an EMBL/GenBank/DDBJ whole genome shotgun (WGS) entry which is preliminary data.</text>
</comment>
<dbReference type="Pfam" id="PF00510">
    <property type="entry name" value="COX3"/>
    <property type="match status" value="1"/>
</dbReference>
<evidence type="ECO:0000256" key="2">
    <source>
        <dbReference type="ARBA" id="ARBA00010581"/>
    </source>
</evidence>
<gene>
    <name evidence="10" type="ORF">JOF53_008085</name>
</gene>
<evidence type="ECO:0000313" key="10">
    <source>
        <dbReference type="EMBL" id="MBP2479213.1"/>
    </source>
</evidence>
<keyword evidence="5 8" id="KW-0472">Membrane</keyword>
<dbReference type="InterPro" id="IPR024791">
    <property type="entry name" value="Cyt_c/ubiquinol_Oxase_su3"/>
</dbReference>
<comment type="subcellular location">
    <subcellularLocation>
        <location evidence="7">Cell membrane</location>
        <topology evidence="7">Multi-pass membrane protein</topology>
    </subcellularLocation>
    <subcellularLocation>
        <location evidence="1">Membrane</location>
        <topology evidence="1">Multi-pass membrane protein</topology>
    </subcellularLocation>
</comment>
<accession>A0ABS5ARL3</accession>
<dbReference type="InterPro" id="IPR035973">
    <property type="entry name" value="Cyt_c_oxidase_su3-like_sf"/>
</dbReference>
<reference evidence="10 11" key="1">
    <citation type="submission" date="2021-03" db="EMBL/GenBank/DDBJ databases">
        <title>Sequencing the genomes of 1000 actinobacteria strains.</title>
        <authorList>
            <person name="Klenk H.-P."/>
        </authorList>
    </citation>
    <scope>NUCLEOTIDE SEQUENCE [LARGE SCALE GENOMIC DNA]</scope>
    <source>
        <strain evidence="10 11">DSM 44580</strain>
    </source>
</reference>
<feature type="transmembrane region" description="Helical" evidence="8">
    <location>
        <begin position="66"/>
        <end position="86"/>
    </location>
</feature>
<evidence type="ECO:0000256" key="6">
    <source>
        <dbReference type="ARBA" id="ARBA00031400"/>
    </source>
</evidence>
<dbReference type="PANTHER" id="PTHR11403:SF6">
    <property type="entry name" value="NITRIC OXIDE REDUCTASE SUBUNIT E"/>
    <property type="match status" value="1"/>
</dbReference>
<dbReference type="InterPro" id="IPR013833">
    <property type="entry name" value="Cyt_c_oxidase_su3_a-hlx"/>
</dbReference>
<evidence type="ECO:0000259" key="9">
    <source>
        <dbReference type="PROSITE" id="PS50253"/>
    </source>
</evidence>
<feature type="transmembrane region" description="Helical" evidence="8">
    <location>
        <begin position="27"/>
        <end position="46"/>
    </location>
</feature>
<proteinExistence type="inferred from homology"/>
<evidence type="ECO:0000256" key="1">
    <source>
        <dbReference type="ARBA" id="ARBA00004141"/>
    </source>
</evidence>
<keyword evidence="3 7" id="KW-0812">Transmembrane</keyword>
<dbReference type="Proteomes" id="UP001519363">
    <property type="component" value="Unassembled WGS sequence"/>
</dbReference>
<feature type="transmembrane region" description="Helical" evidence="8">
    <location>
        <begin position="136"/>
        <end position="159"/>
    </location>
</feature>
<dbReference type="InterPro" id="IPR000298">
    <property type="entry name" value="Cyt_c_oxidase-like_su3"/>
</dbReference>
<protein>
    <recommendedName>
        <fullName evidence="6">Cytochrome aa3 subunit 3</fullName>
    </recommendedName>
</protein>
<evidence type="ECO:0000256" key="3">
    <source>
        <dbReference type="ARBA" id="ARBA00022692"/>
    </source>
</evidence>
<evidence type="ECO:0000313" key="11">
    <source>
        <dbReference type="Proteomes" id="UP001519363"/>
    </source>
</evidence>
<name>A0ABS5ARL3_9PSEU</name>
<evidence type="ECO:0000256" key="5">
    <source>
        <dbReference type="ARBA" id="ARBA00023136"/>
    </source>
</evidence>
<dbReference type="EMBL" id="JAGIOO010000001">
    <property type="protein sequence ID" value="MBP2479213.1"/>
    <property type="molecule type" value="Genomic_DNA"/>
</dbReference>
<organism evidence="10 11">
    <name type="scientific">Crossiella equi</name>
    <dbReference type="NCBI Taxonomy" id="130796"/>
    <lineage>
        <taxon>Bacteria</taxon>
        <taxon>Bacillati</taxon>
        <taxon>Actinomycetota</taxon>
        <taxon>Actinomycetes</taxon>
        <taxon>Pseudonocardiales</taxon>
        <taxon>Pseudonocardiaceae</taxon>
        <taxon>Crossiella</taxon>
    </lineage>
</organism>
<keyword evidence="11" id="KW-1185">Reference proteome</keyword>
<sequence>MTARLDARQDRLAAKGRERRIPGEEGVWVLIFGDLVIFAVVFATFLHYRGEDVETYNRSALDLTQGFGLVNTLVLLTSSLLVVLAVRALPTNGTGASRLFAGALGLGGVFCVVKAVEYTGKLTAGITPGTNGFWMFFYVLTGLHLLHLLVGMGVLGLLVRLARKPLTAKRFAVLEGGACFWHMVDLLWILLFPLLYLVR</sequence>
<feature type="domain" description="Heme-copper oxidase subunit III family profile" evidence="9">
    <location>
        <begin position="26"/>
        <end position="199"/>
    </location>
</feature>
<feature type="transmembrane region" description="Helical" evidence="8">
    <location>
        <begin position="171"/>
        <end position="198"/>
    </location>
</feature>
<dbReference type="Gene3D" id="1.20.120.80">
    <property type="entry name" value="Cytochrome c oxidase, subunit III, four-helix bundle"/>
    <property type="match status" value="1"/>
</dbReference>
<keyword evidence="4 8" id="KW-1133">Transmembrane helix</keyword>
<feature type="transmembrane region" description="Helical" evidence="8">
    <location>
        <begin position="98"/>
        <end position="116"/>
    </location>
</feature>
<evidence type="ECO:0000256" key="4">
    <source>
        <dbReference type="ARBA" id="ARBA00022989"/>
    </source>
</evidence>
<dbReference type="RefSeq" id="WP_209707715.1">
    <property type="nucleotide sequence ID" value="NZ_JAGIOO010000001.1"/>
</dbReference>
<evidence type="ECO:0000256" key="7">
    <source>
        <dbReference type="RuleBase" id="RU003376"/>
    </source>
</evidence>